<gene>
    <name evidence="3" type="ORF">QE152_g40001</name>
</gene>
<feature type="coiled-coil region" evidence="1">
    <location>
        <begin position="51"/>
        <end position="109"/>
    </location>
</feature>
<evidence type="ECO:0000256" key="1">
    <source>
        <dbReference type="SAM" id="Coils"/>
    </source>
</evidence>
<feature type="coiled-coil region" evidence="1">
    <location>
        <begin position="296"/>
        <end position="330"/>
    </location>
</feature>
<keyword evidence="1" id="KW-0175">Coiled coil</keyword>
<dbReference type="Pfam" id="PF04233">
    <property type="entry name" value="Phage_Mu_F"/>
    <property type="match status" value="1"/>
</dbReference>
<name>A0AAW1HSN3_POPJA</name>
<dbReference type="AlphaFoldDB" id="A0AAW1HSN3"/>
<sequence>MIDIRSNSDDCGSFDEFSDFMEGSITFGGPGSTWHVPIIISCKENREGNMLKSKKEVLKEIERLKEQLESEWEDSDKLKGELAGAQEQIERLSQENLKLAKENTTLKSDDYVPTIALMIRTTLDTSELNEVLEWQRKHYGLKNLYIAQRLDEWCEIVSTCTKYKGCENELLEKIITAVRVREKPNSCRERKAQCTQQKREEAFLKAYKSMADNASSHKCGGSCSCADKDAEIAELKAKNKSLKGDVETLMGELNKKCGELFIARQQLFATMPDKDTETSKLKAEIDSLSKKLQTEKSASEIQRVRLYEEIETLKEKNADMKRTLDFFAREAAVLSILDKSQEKQKKYWEDRAERSVKAADKSAKEVTDGLISAWEDTYANLVAEIEAFYGRYAKEEKVSVEEIQARLSPSELRSAKEDIAKYYAETERLGLDLKYKKYLRSLSARAYMSRLEELKLNIRHEIEKLAGKQQEAFEPALMDSYEDTYYHSVFDIQQGIGIGGSFTALNTEVVKTAVNEKWVGDNYSGRIWKDKDKLVTALDTIIPRGMASGLNPRVIAKQIQGRLNVNKSDAERLARSEFIHIANEATFKSYKECGIAEYQFLATFEINTCKYCRALDLMHFKLSEKIVGVNFPTIHPRCRCTTIAYFEPDEIDAMFEQSTRLARDPDTGKNYYVPGNITFAEWKKGLTEEDGKYKYDSSKPRVPLMRPKGR</sequence>
<keyword evidence="4" id="KW-1185">Reference proteome</keyword>
<proteinExistence type="predicted"/>
<reference evidence="3 4" key="1">
    <citation type="journal article" date="2024" name="BMC Genomics">
        <title>De novo assembly and annotation of Popillia japonica's genome with initial clues to its potential as an invasive pest.</title>
        <authorList>
            <person name="Cucini C."/>
            <person name="Boschi S."/>
            <person name="Funari R."/>
            <person name="Cardaioli E."/>
            <person name="Iannotti N."/>
            <person name="Marturano G."/>
            <person name="Paoli F."/>
            <person name="Bruttini M."/>
            <person name="Carapelli A."/>
            <person name="Frati F."/>
            <person name="Nardi F."/>
        </authorList>
    </citation>
    <scope>NUCLEOTIDE SEQUENCE [LARGE SCALE GENOMIC DNA]</scope>
    <source>
        <strain evidence="3">DMR45628</strain>
    </source>
</reference>
<comment type="caution">
    <text evidence="3">The sequence shown here is derived from an EMBL/GenBank/DDBJ whole genome shotgun (WGS) entry which is preliminary data.</text>
</comment>
<dbReference type="NCBIfam" id="TIGR01641">
    <property type="entry name" value="phageSPP1_gp7"/>
    <property type="match status" value="1"/>
</dbReference>
<dbReference type="InterPro" id="IPR006528">
    <property type="entry name" value="Phage_head_morphogenesis_dom"/>
</dbReference>
<evidence type="ECO:0000313" key="3">
    <source>
        <dbReference type="EMBL" id="KAK9679525.1"/>
    </source>
</evidence>
<dbReference type="Proteomes" id="UP001458880">
    <property type="component" value="Unassembled WGS sequence"/>
</dbReference>
<accession>A0AAW1HSN3</accession>
<protein>
    <submittedName>
        <fullName evidence="3">Phage Mu protein F like protein</fullName>
    </submittedName>
</protein>
<dbReference type="EMBL" id="JASPKY010001015">
    <property type="protein sequence ID" value="KAK9679525.1"/>
    <property type="molecule type" value="Genomic_DNA"/>
</dbReference>
<organism evidence="3 4">
    <name type="scientific">Popillia japonica</name>
    <name type="common">Japanese beetle</name>
    <dbReference type="NCBI Taxonomy" id="7064"/>
    <lineage>
        <taxon>Eukaryota</taxon>
        <taxon>Metazoa</taxon>
        <taxon>Ecdysozoa</taxon>
        <taxon>Arthropoda</taxon>
        <taxon>Hexapoda</taxon>
        <taxon>Insecta</taxon>
        <taxon>Pterygota</taxon>
        <taxon>Neoptera</taxon>
        <taxon>Endopterygota</taxon>
        <taxon>Coleoptera</taxon>
        <taxon>Polyphaga</taxon>
        <taxon>Scarabaeiformia</taxon>
        <taxon>Scarabaeidae</taxon>
        <taxon>Rutelinae</taxon>
        <taxon>Popillia</taxon>
    </lineage>
</organism>
<feature type="coiled-coil region" evidence="1">
    <location>
        <begin position="225"/>
        <end position="252"/>
    </location>
</feature>
<feature type="domain" description="Phage head morphogenesis" evidence="2">
    <location>
        <begin position="542"/>
        <end position="643"/>
    </location>
</feature>
<evidence type="ECO:0000313" key="4">
    <source>
        <dbReference type="Proteomes" id="UP001458880"/>
    </source>
</evidence>
<evidence type="ECO:0000259" key="2">
    <source>
        <dbReference type="Pfam" id="PF04233"/>
    </source>
</evidence>